<dbReference type="EMBL" id="LR796664">
    <property type="protein sequence ID" value="CAB4157382.1"/>
    <property type="molecule type" value="Genomic_DNA"/>
</dbReference>
<protein>
    <submittedName>
        <fullName evidence="1">Uncharacterized protein</fullName>
    </submittedName>
</protein>
<accession>A0A6J5NFB8</accession>
<evidence type="ECO:0000313" key="1">
    <source>
        <dbReference type="EMBL" id="CAB4157382.1"/>
    </source>
</evidence>
<reference evidence="1" key="1">
    <citation type="submission" date="2020-04" db="EMBL/GenBank/DDBJ databases">
        <authorList>
            <person name="Chiriac C."/>
            <person name="Salcher M."/>
            <person name="Ghai R."/>
            <person name="Kavagutti S V."/>
        </authorList>
    </citation>
    <scope>NUCLEOTIDE SEQUENCE</scope>
</reference>
<name>A0A6J5NFB8_9CAUD</name>
<proteinExistence type="predicted"/>
<organism evidence="1">
    <name type="scientific">uncultured Caudovirales phage</name>
    <dbReference type="NCBI Taxonomy" id="2100421"/>
    <lineage>
        <taxon>Viruses</taxon>
        <taxon>Duplodnaviria</taxon>
        <taxon>Heunggongvirae</taxon>
        <taxon>Uroviricota</taxon>
        <taxon>Caudoviricetes</taxon>
        <taxon>Peduoviridae</taxon>
        <taxon>Maltschvirus</taxon>
        <taxon>Maltschvirus maltsch</taxon>
    </lineage>
</organism>
<sequence>MKDAKRTLDHIELIQSDLAPMFEVKLLVVMEGYVSREEGDLTAAEWLYNLLQMASEGQDISHGAREFMRSMISTGETQVHLCKIEQVEG</sequence>
<gene>
    <name evidence="1" type="ORF">UFOVP689_19</name>
</gene>